<evidence type="ECO:0000256" key="3">
    <source>
        <dbReference type="ARBA" id="ARBA00021524"/>
    </source>
</evidence>
<dbReference type="SUPFAM" id="SSF50494">
    <property type="entry name" value="Trypsin-like serine proteases"/>
    <property type="match status" value="2"/>
</dbReference>
<dbReference type="GO" id="GO:0004252">
    <property type="term" value="F:serine-type endopeptidase activity"/>
    <property type="evidence" value="ECO:0007669"/>
    <property type="project" value="InterPro"/>
</dbReference>
<dbReference type="Gene3D" id="2.30.42.10">
    <property type="match status" value="3"/>
</dbReference>
<gene>
    <name evidence="6" type="ORF">JTBM06_V1_320002</name>
</gene>
<dbReference type="PROSITE" id="PS50106">
    <property type="entry name" value="PDZ"/>
    <property type="match status" value="1"/>
</dbReference>
<dbReference type="SMART" id="SM00228">
    <property type="entry name" value="PDZ"/>
    <property type="match status" value="3"/>
</dbReference>
<feature type="compositionally biased region" description="Basic and acidic residues" evidence="4">
    <location>
        <begin position="27"/>
        <end position="38"/>
    </location>
</feature>
<dbReference type="CDD" id="cd06786">
    <property type="entry name" value="cpPDZ1_ScNma111-like"/>
    <property type="match status" value="1"/>
</dbReference>
<dbReference type="PANTHER" id="PTHR46366:SF1">
    <property type="entry name" value="PDZ DOMAIN-CONTAINING PROTEIN C1685.05"/>
    <property type="match status" value="1"/>
</dbReference>
<organism evidence="6">
    <name type="scientific">uncultured Woeseiaceae bacterium</name>
    <dbReference type="NCBI Taxonomy" id="1983305"/>
    <lineage>
        <taxon>Bacteria</taxon>
        <taxon>Pseudomonadati</taxon>
        <taxon>Pseudomonadota</taxon>
        <taxon>Gammaproteobacteria</taxon>
        <taxon>Woeseiales</taxon>
        <taxon>Woeseiaceae</taxon>
        <taxon>environmental samples</taxon>
    </lineage>
</organism>
<dbReference type="InterPro" id="IPR036034">
    <property type="entry name" value="PDZ_sf"/>
</dbReference>
<evidence type="ECO:0000256" key="1">
    <source>
        <dbReference type="ARBA" id="ARBA00002558"/>
    </source>
</evidence>
<dbReference type="SUPFAM" id="SSF50156">
    <property type="entry name" value="PDZ domain-like"/>
    <property type="match status" value="3"/>
</dbReference>
<name>A0A7D9D4Z0_9GAMM</name>
<evidence type="ECO:0000313" key="6">
    <source>
        <dbReference type="EMBL" id="VUX56133.1"/>
    </source>
</evidence>
<dbReference type="PANTHER" id="PTHR46366">
    <property type="entry name" value="PRO-APOPTOTIC SERINE PROTEASE NMA111"/>
    <property type="match status" value="1"/>
</dbReference>
<evidence type="ECO:0000259" key="5">
    <source>
        <dbReference type="PROSITE" id="PS50106"/>
    </source>
</evidence>
<accession>A0A7D9D4Z0</accession>
<proteinExistence type="predicted"/>
<comment type="function">
    <text evidence="1">Nuclear serine protease which mediates apoptosis.</text>
</comment>
<dbReference type="InterPro" id="IPR041489">
    <property type="entry name" value="PDZ_6"/>
</dbReference>
<dbReference type="Gene3D" id="2.40.10.120">
    <property type="match status" value="2"/>
</dbReference>
<protein>
    <recommendedName>
        <fullName evidence="2">Pro-apoptotic serine protease NMA111</fullName>
    </recommendedName>
    <alternativeName>
        <fullName evidence="3">Pro-apoptotic serine protease nma111</fullName>
    </alternativeName>
</protein>
<dbReference type="Pfam" id="PF13365">
    <property type="entry name" value="Trypsin_2"/>
    <property type="match status" value="1"/>
</dbReference>
<dbReference type="Pfam" id="PF12812">
    <property type="entry name" value="PDZ_1"/>
    <property type="match status" value="1"/>
</dbReference>
<dbReference type="Pfam" id="PF17820">
    <property type="entry name" value="PDZ_6"/>
    <property type="match status" value="1"/>
</dbReference>
<dbReference type="InterPro" id="IPR001940">
    <property type="entry name" value="Peptidase_S1C"/>
</dbReference>
<keyword evidence="6" id="KW-0378">Hydrolase</keyword>
<feature type="region of interest" description="Disordered" evidence="4">
    <location>
        <begin position="1"/>
        <end position="38"/>
    </location>
</feature>
<sequence>MMRSWRLHQNGEGTAASAISRSSGCGETRRSPESRRKSELIKKIPASALLFVFAFASLVQAEEAEWAGTLERISTGVVSIRVDSTRAFDTGWNSSSQATGFVVDAERGLILTNRHVVTPGPVVAEAIFLNNEEVRLTPIYRDPVHDFGFFRYNPDDLVYIEPAELPLVPGAAGIGREIRVVGNDAGEKLSFLAGTIARLDRAAPDYGRGKYNDFNTFYYQAASGTSGGSSGSPVINIDGEVVALNAGGNDNAASSFFLPLDRIDRALRLIQDNNVVTRGTLQTVFERSTYDELRRLGLNTETEQLVRSVSPDQTGMLTVRQVIPESSAAGKIEPGDILVRVNGELVTEFVPLAATLDGMVGETVMIEIERGGRRITHELLVDDLHEISPDEYLEFGDAIVNNLSYQQARHYNHAISSVYVANPGYVLSRAAIPRGAVITEVGGEPVNNIADLRLQLAELADGDRTSFRFNTIEDPRNSIVRSVEMDRTWFPARHCVRDDESGIWPCEELEVGPEPSPPASGSTQFTRNGDPRVNAVAPSLVMVTFDLPYTVSGVAERHYYGTGLIVDAERGYVVVDRNTVPVAMGDVTITFAGSLQVRGKVEYVHPLHNLAMVSYDPALIGDTPVKSATFSTDELVAGDDVWVIGLMGDHQLVHQASTVSSVESISLPLSRTMRFRDTNLETIALVNAPADIDGVLVNKKGEVVAKWASFAYQTGGDSGQFNRGISSELVDEFVDVVRSGRAVYSLELELGYMPLFAARKLGLDESWLEKLEKHNPSKRRALNVSRLVAGAPAAEVLKNGDMILAVNDEIVTTFRELERAVQQPKVDVTVWRDGEALDLEIETVALDGIGIEWAVSWAGALLQDPHRAMAAQRGIEATGVYVAFFNYGSPATRYGLWAGRRIIAVDDTDTPDLQSFVEAVSGKEDQTSVRLKTVTWNGAVQVITLKLDNQYWPAYEIRKTQNGWRRTEIG</sequence>
<reference evidence="6" key="1">
    <citation type="submission" date="2019-07" db="EMBL/GenBank/DDBJ databases">
        <authorList>
            <person name="Weber M."/>
            <person name="Kostadinov I."/>
            <person name="Kostadinov D I."/>
        </authorList>
    </citation>
    <scope>NUCLEOTIDE SEQUENCE</scope>
    <source>
        <strain evidence="6">Gfbio:sag-sample-m06:053724c1-46a9-4a36-b237-ea2bf867836b</strain>
    </source>
</reference>
<dbReference type="PRINTS" id="PR00834">
    <property type="entry name" value="PROTEASES2C"/>
</dbReference>
<dbReference type="InterPro" id="IPR001478">
    <property type="entry name" value="PDZ"/>
</dbReference>
<dbReference type="InterPro" id="IPR025926">
    <property type="entry name" value="PDZ-like_dom"/>
</dbReference>
<evidence type="ECO:0000256" key="2">
    <source>
        <dbReference type="ARBA" id="ARBA00020338"/>
    </source>
</evidence>
<dbReference type="EMBL" id="LR633967">
    <property type="protein sequence ID" value="VUX56133.1"/>
    <property type="molecule type" value="Genomic_DNA"/>
</dbReference>
<evidence type="ECO:0000256" key="4">
    <source>
        <dbReference type="SAM" id="MobiDB-lite"/>
    </source>
</evidence>
<dbReference type="GO" id="GO:0006508">
    <property type="term" value="P:proteolysis"/>
    <property type="evidence" value="ECO:0007669"/>
    <property type="project" value="UniProtKB-KW"/>
</dbReference>
<dbReference type="AlphaFoldDB" id="A0A7D9D4Z0"/>
<dbReference type="InterPro" id="IPR009003">
    <property type="entry name" value="Peptidase_S1_PA"/>
</dbReference>
<feature type="domain" description="PDZ" evidence="5">
    <location>
        <begin position="282"/>
        <end position="383"/>
    </location>
</feature>